<evidence type="ECO:0000259" key="1">
    <source>
        <dbReference type="Pfam" id="PF12728"/>
    </source>
</evidence>
<dbReference type="AlphaFoldDB" id="D6U547"/>
<dbReference type="Gene3D" id="1.10.1660.10">
    <property type="match status" value="1"/>
</dbReference>
<dbReference type="Proteomes" id="UP000004508">
    <property type="component" value="Unassembled WGS sequence"/>
</dbReference>
<protein>
    <submittedName>
        <fullName evidence="2">DNA binding domain protein, excisionase family</fullName>
    </submittedName>
</protein>
<name>D6U547_KTERA</name>
<comment type="caution">
    <text evidence="2">The sequence shown here is derived from an EMBL/GenBank/DDBJ whole genome shotgun (WGS) entry which is preliminary data.</text>
</comment>
<evidence type="ECO:0000313" key="2">
    <source>
        <dbReference type="EMBL" id="EFH81627.1"/>
    </source>
</evidence>
<dbReference type="Pfam" id="PF12728">
    <property type="entry name" value="HTH_17"/>
    <property type="match status" value="1"/>
</dbReference>
<evidence type="ECO:0000313" key="3">
    <source>
        <dbReference type="Proteomes" id="UP000004508"/>
    </source>
</evidence>
<dbReference type="EMBL" id="ADVG01000004">
    <property type="protein sequence ID" value="EFH81627.1"/>
    <property type="molecule type" value="Genomic_DNA"/>
</dbReference>
<dbReference type="InterPro" id="IPR010093">
    <property type="entry name" value="SinI_DNA-bd"/>
</dbReference>
<feature type="domain" description="Helix-turn-helix" evidence="1">
    <location>
        <begin position="6"/>
        <end position="55"/>
    </location>
</feature>
<dbReference type="InterPro" id="IPR041657">
    <property type="entry name" value="HTH_17"/>
</dbReference>
<dbReference type="NCBIfam" id="TIGR01764">
    <property type="entry name" value="excise"/>
    <property type="match status" value="1"/>
</dbReference>
<organism evidence="2 3">
    <name type="scientific">Ktedonobacter racemifer DSM 44963</name>
    <dbReference type="NCBI Taxonomy" id="485913"/>
    <lineage>
        <taxon>Bacteria</taxon>
        <taxon>Bacillati</taxon>
        <taxon>Chloroflexota</taxon>
        <taxon>Ktedonobacteria</taxon>
        <taxon>Ktedonobacterales</taxon>
        <taxon>Ktedonobacteraceae</taxon>
        <taxon>Ktedonobacter</taxon>
    </lineage>
</organism>
<reference evidence="2 3" key="1">
    <citation type="journal article" date="2011" name="Stand. Genomic Sci.">
        <title>Non-contiguous finished genome sequence and contextual data of the filamentous soil bacterium Ktedonobacter racemifer type strain (SOSP1-21).</title>
        <authorList>
            <person name="Chang Y.J."/>
            <person name="Land M."/>
            <person name="Hauser L."/>
            <person name="Chertkov O."/>
            <person name="Del Rio T.G."/>
            <person name="Nolan M."/>
            <person name="Copeland A."/>
            <person name="Tice H."/>
            <person name="Cheng J.F."/>
            <person name="Lucas S."/>
            <person name="Han C."/>
            <person name="Goodwin L."/>
            <person name="Pitluck S."/>
            <person name="Ivanova N."/>
            <person name="Ovchinikova G."/>
            <person name="Pati A."/>
            <person name="Chen A."/>
            <person name="Palaniappan K."/>
            <person name="Mavromatis K."/>
            <person name="Liolios K."/>
            <person name="Brettin T."/>
            <person name="Fiebig A."/>
            <person name="Rohde M."/>
            <person name="Abt B."/>
            <person name="Goker M."/>
            <person name="Detter J.C."/>
            <person name="Woyke T."/>
            <person name="Bristow J."/>
            <person name="Eisen J.A."/>
            <person name="Markowitz V."/>
            <person name="Hugenholtz P."/>
            <person name="Kyrpides N.C."/>
            <person name="Klenk H.P."/>
            <person name="Lapidus A."/>
        </authorList>
    </citation>
    <scope>NUCLEOTIDE SEQUENCE [LARGE SCALE GENOMIC DNA]</scope>
    <source>
        <strain evidence="3">DSM 44963</strain>
    </source>
</reference>
<sequence>MEDDILTVQDVARQMKVSERTVRNWIEKEGLVAFTIGKRGYRVTKADLNAWVEARKKQRRPLGDDSED</sequence>
<proteinExistence type="predicted"/>
<dbReference type="STRING" id="485913.Krac_2363"/>
<dbReference type="RefSeq" id="WP_007919125.1">
    <property type="nucleotide sequence ID" value="NZ_ADVG01000004.1"/>
</dbReference>
<keyword evidence="3" id="KW-1185">Reference proteome</keyword>
<accession>D6U547</accession>
<gene>
    <name evidence="2" type="ORF">Krac_2363</name>
</gene>
<dbReference type="GO" id="GO:0003677">
    <property type="term" value="F:DNA binding"/>
    <property type="evidence" value="ECO:0007669"/>
    <property type="project" value="InterPro"/>
</dbReference>
<dbReference type="InterPro" id="IPR009061">
    <property type="entry name" value="DNA-bd_dom_put_sf"/>
</dbReference>
<dbReference type="InParanoid" id="D6U547"/>
<dbReference type="SUPFAM" id="SSF46955">
    <property type="entry name" value="Putative DNA-binding domain"/>
    <property type="match status" value="1"/>
</dbReference>
<dbReference type="OrthoDB" id="166468at2"/>